<dbReference type="EMBL" id="JAQQBR010000002">
    <property type="protein sequence ID" value="KAK0181462.1"/>
    <property type="molecule type" value="Genomic_DNA"/>
</dbReference>
<evidence type="ECO:0000259" key="4">
    <source>
        <dbReference type="Pfam" id="PF04825"/>
    </source>
</evidence>
<evidence type="ECO:0000256" key="2">
    <source>
        <dbReference type="ARBA" id="ARBA00023242"/>
    </source>
</evidence>
<dbReference type="InterPro" id="IPR039781">
    <property type="entry name" value="Rad21/Rec8-like"/>
</dbReference>
<dbReference type="InterPro" id="IPR006910">
    <property type="entry name" value="Rad21_Rec8_N"/>
</dbReference>
<dbReference type="Gene3D" id="1.10.10.580">
    <property type="entry name" value="Structural maintenance of chromosome 1. Chain E"/>
    <property type="match status" value="1"/>
</dbReference>
<feature type="region of interest" description="Disordered" evidence="3">
    <location>
        <begin position="259"/>
        <end position="287"/>
    </location>
</feature>
<gene>
    <name evidence="5" type="ORF">PV327_003748</name>
</gene>
<keyword evidence="6" id="KW-1185">Reference proteome</keyword>
<feature type="domain" description="Rad21/Rec8-like protein N-terminal" evidence="4">
    <location>
        <begin position="1"/>
        <end position="110"/>
    </location>
</feature>
<dbReference type="Pfam" id="PF04825">
    <property type="entry name" value="Rad21_Rec8_N"/>
    <property type="match status" value="1"/>
</dbReference>
<organism evidence="5 6">
    <name type="scientific">Microctonus hyperodae</name>
    <name type="common">Parasitoid wasp</name>
    <dbReference type="NCBI Taxonomy" id="165561"/>
    <lineage>
        <taxon>Eukaryota</taxon>
        <taxon>Metazoa</taxon>
        <taxon>Ecdysozoa</taxon>
        <taxon>Arthropoda</taxon>
        <taxon>Hexapoda</taxon>
        <taxon>Insecta</taxon>
        <taxon>Pterygota</taxon>
        <taxon>Neoptera</taxon>
        <taxon>Endopterygota</taxon>
        <taxon>Hymenoptera</taxon>
        <taxon>Apocrita</taxon>
        <taxon>Ichneumonoidea</taxon>
        <taxon>Braconidae</taxon>
        <taxon>Euphorinae</taxon>
        <taxon>Microctonus</taxon>
    </lineage>
</organism>
<dbReference type="Proteomes" id="UP001168972">
    <property type="component" value="Unassembled WGS sequence"/>
</dbReference>
<comment type="subcellular location">
    <subcellularLocation>
        <location evidence="1">Nucleus</location>
    </subcellularLocation>
</comment>
<comment type="caution">
    <text evidence="5">The sequence shown here is derived from an EMBL/GenBank/DDBJ whole genome shotgun (WGS) entry which is preliminary data.</text>
</comment>
<protein>
    <recommendedName>
        <fullName evidence="4">Rad21/Rec8-like protein N-terminal domain-containing protein</fullName>
    </recommendedName>
</protein>
<dbReference type="GO" id="GO:0005634">
    <property type="term" value="C:nucleus"/>
    <property type="evidence" value="ECO:0007669"/>
    <property type="project" value="UniProtKB-SubCell"/>
</dbReference>
<name>A0AA39G4N4_MICHY</name>
<dbReference type="InterPro" id="IPR023093">
    <property type="entry name" value="ScpA-like_C"/>
</dbReference>
<dbReference type="AlphaFoldDB" id="A0AA39G4N4"/>
<dbReference type="PANTHER" id="PTHR12585">
    <property type="entry name" value="SCC1 / RAD21 FAMILY MEMBER"/>
    <property type="match status" value="1"/>
</dbReference>
<evidence type="ECO:0000313" key="5">
    <source>
        <dbReference type="EMBL" id="KAK0181462.1"/>
    </source>
</evidence>
<evidence type="ECO:0000313" key="6">
    <source>
        <dbReference type="Proteomes" id="UP001168972"/>
    </source>
</evidence>
<reference evidence="5" key="1">
    <citation type="journal article" date="2023" name="bioRxiv">
        <title>Scaffold-level genome assemblies of two parasitoid biocontrol wasps reveal the parthenogenesis mechanism and an associated novel virus.</title>
        <authorList>
            <person name="Inwood S."/>
            <person name="Skelly J."/>
            <person name="Guhlin J."/>
            <person name="Harrop T."/>
            <person name="Goldson S."/>
            <person name="Dearden P."/>
        </authorList>
    </citation>
    <scope>NUCLEOTIDE SEQUENCE</scope>
    <source>
        <strain evidence="5">Lincoln</strain>
        <tissue evidence="5">Whole body</tissue>
    </source>
</reference>
<dbReference type="GO" id="GO:0003682">
    <property type="term" value="F:chromatin binding"/>
    <property type="evidence" value="ECO:0007669"/>
    <property type="project" value="TreeGrafter"/>
</dbReference>
<keyword evidence="2" id="KW-0539">Nucleus</keyword>
<sequence>MYYIPELLNRRNEGRMSRCWFAATLNENNFKKIFKSKDLINFDIELASEDIVNVLNRKHGTALRFSLYLSSQLVLGLTKIQLYKINNLEELIKKLQTALRPVDLKKLLQKKEKKLEIITDLPSNVPEPIDIVQYFTEQVEKPDCHQILDEGQYDAFFSDIQDDEFEEREFDILCTDDLDIRFKECFPNEAEVMDETRERLNETPEVIRQPLVDLHTMNLPGGNVSRTPSKRKGREIDANTPSKRHRRNLLFSLENQENVPPTMIPNVDESNNLQRNMDNDPPIPSPDASNIQPFGQTYSLIDDVSNPDVPAERPLDTLSTTISSNLFLEPLVLSEIPPRRKRKPRKLIIDQINRISSSEMQSRTANINIMTHLRDIVDIDRIRFDSQLLFTKPSTSRRGPLIIDCSNKLQSLFKLDINHRFHIDYDESLFPEKIRHREINENTVELSSGDARRQEQTNEISAKDISHPIANIDEIIPHGEIEREPLNDIEEACTVMEPTVPSELITIGDQTSPIPTDDTVPVRDSTKSNTDFSSLLPENYEKSSLHKQSSSAVEKIIDISISKSPSYLIILESVYNDLKCRWSEKNRPIDYEDLFVPEEITESQIACTLLSLLHLVKNRLILLEQSAPYATIWIYSA</sequence>
<evidence type="ECO:0000256" key="3">
    <source>
        <dbReference type="SAM" id="MobiDB-lite"/>
    </source>
</evidence>
<dbReference type="PANTHER" id="PTHR12585:SF27">
    <property type="entry name" value="MEIOTIC RECOMBINATION PROTEIN REC8 HOMOLOG"/>
    <property type="match status" value="1"/>
</dbReference>
<evidence type="ECO:0000256" key="1">
    <source>
        <dbReference type="ARBA" id="ARBA00004123"/>
    </source>
</evidence>
<dbReference type="GO" id="GO:0006302">
    <property type="term" value="P:double-strand break repair"/>
    <property type="evidence" value="ECO:0007669"/>
    <property type="project" value="TreeGrafter"/>
</dbReference>
<reference evidence="5" key="2">
    <citation type="submission" date="2023-03" db="EMBL/GenBank/DDBJ databases">
        <authorList>
            <person name="Inwood S.N."/>
            <person name="Skelly J.G."/>
            <person name="Guhlin J."/>
            <person name="Harrop T.W.R."/>
            <person name="Goldson S.G."/>
            <person name="Dearden P.K."/>
        </authorList>
    </citation>
    <scope>NUCLEOTIDE SEQUENCE</scope>
    <source>
        <strain evidence="5">Lincoln</strain>
        <tissue evidence="5">Whole body</tissue>
    </source>
</reference>
<proteinExistence type="predicted"/>
<dbReference type="GO" id="GO:0030893">
    <property type="term" value="C:meiotic cohesin complex"/>
    <property type="evidence" value="ECO:0007669"/>
    <property type="project" value="TreeGrafter"/>
</dbReference>
<accession>A0AA39G4N4</accession>
<feature type="region of interest" description="Disordered" evidence="3">
    <location>
        <begin position="216"/>
        <end position="237"/>
    </location>
</feature>
<feature type="region of interest" description="Disordered" evidence="3">
    <location>
        <begin position="507"/>
        <end position="533"/>
    </location>
</feature>
<dbReference type="GO" id="GO:0051177">
    <property type="term" value="P:meiotic sister chromatid cohesion"/>
    <property type="evidence" value="ECO:0007669"/>
    <property type="project" value="TreeGrafter"/>
</dbReference>